<dbReference type="Proteomes" id="UP001415857">
    <property type="component" value="Unassembled WGS sequence"/>
</dbReference>
<reference evidence="1 2" key="1">
    <citation type="journal article" date="2024" name="Plant J.">
        <title>Genome sequences and population genomics reveal climatic adaptation and genomic divergence between two closely related sweetgum species.</title>
        <authorList>
            <person name="Xu W.Q."/>
            <person name="Ren C.Q."/>
            <person name="Zhang X.Y."/>
            <person name="Comes H.P."/>
            <person name="Liu X.H."/>
            <person name="Li Y.G."/>
            <person name="Kettle C.J."/>
            <person name="Jalonen R."/>
            <person name="Gaisberger H."/>
            <person name="Ma Y.Z."/>
            <person name="Qiu Y.X."/>
        </authorList>
    </citation>
    <scope>NUCLEOTIDE SEQUENCE [LARGE SCALE GENOMIC DNA]</scope>
    <source>
        <strain evidence="1">Hangzhou</strain>
    </source>
</reference>
<evidence type="ECO:0000313" key="1">
    <source>
        <dbReference type="EMBL" id="KAK9292533.1"/>
    </source>
</evidence>
<proteinExistence type="predicted"/>
<dbReference type="EMBL" id="JBBPBK010000001">
    <property type="protein sequence ID" value="KAK9292533.1"/>
    <property type="molecule type" value="Genomic_DNA"/>
</dbReference>
<sequence>MPSISLSISSPATTARSDPTADIFSATVSTPKTLRFCGLRREVLGIQGIEPFEFGSNFRAVEATELEETIGVVVGQGKPFEGV</sequence>
<name>A0AAP0S796_LIQFO</name>
<keyword evidence="2" id="KW-1185">Reference proteome</keyword>
<evidence type="ECO:0000313" key="2">
    <source>
        <dbReference type="Proteomes" id="UP001415857"/>
    </source>
</evidence>
<comment type="caution">
    <text evidence="1">The sequence shown here is derived from an EMBL/GenBank/DDBJ whole genome shotgun (WGS) entry which is preliminary data.</text>
</comment>
<accession>A0AAP0S796</accession>
<protein>
    <submittedName>
        <fullName evidence="1">Uncharacterized protein</fullName>
    </submittedName>
</protein>
<dbReference type="AlphaFoldDB" id="A0AAP0S796"/>
<gene>
    <name evidence="1" type="ORF">L1049_020507</name>
</gene>
<organism evidence="1 2">
    <name type="scientific">Liquidambar formosana</name>
    <name type="common">Formosan gum</name>
    <dbReference type="NCBI Taxonomy" id="63359"/>
    <lineage>
        <taxon>Eukaryota</taxon>
        <taxon>Viridiplantae</taxon>
        <taxon>Streptophyta</taxon>
        <taxon>Embryophyta</taxon>
        <taxon>Tracheophyta</taxon>
        <taxon>Spermatophyta</taxon>
        <taxon>Magnoliopsida</taxon>
        <taxon>eudicotyledons</taxon>
        <taxon>Gunneridae</taxon>
        <taxon>Pentapetalae</taxon>
        <taxon>Saxifragales</taxon>
        <taxon>Altingiaceae</taxon>
        <taxon>Liquidambar</taxon>
    </lineage>
</organism>